<dbReference type="AlphaFoldDB" id="A0A1F8CTX7"/>
<sequence length="263" mass="30341">MSTILLNEDGKLVSAENPSQLMTWEELLNPKNKQMFYWFLDELLKSLKGLNWLVLRDSGLPLDAFVFTSEAIETSYRAAAAAFVERWETPRYLSSDRSSFRAIYNEELQKFIEKRRAGRVAVEVRIPKGEMKYGNYSYGITVVSPGGQQFSITCSGSPSRPKWTWKKVNVWERYMPDGNTKETTETDLILSVYSEQDTDLSWKYGGISRSVTVCVDLVDDLPDIDGNWRWLIYLPDNTWQVKGGSTFWMPDNPIHYKAQKLTK</sequence>
<organism evidence="1 2">
    <name type="scientific">Candidatus Woesebacteria bacterium RIFOXYB1_FULL_38_16</name>
    <dbReference type="NCBI Taxonomy" id="1802538"/>
    <lineage>
        <taxon>Bacteria</taxon>
        <taxon>Candidatus Woeseibacteriota</taxon>
    </lineage>
</organism>
<dbReference type="Proteomes" id="UP000178999">
    <property type="component" value="Unassembled WGS sequence"/>
</dbReference>
<dbReference type="EMBL" id="MGHY01000007">
    <property type="protein sequence ID" value="OGM79783.1"/>
    <property type="molecule type" value="Genomic_DNA"/>
</dbReference>
<evidence type="ECO:0000313" key="2">
    <source>
        <dbReference type="Proteomes" id="UP000178999"/>
    </source>
</evidence>
<reference evidence="1 2" key="1">
    <citation type="journal article" date="2016" name="Nat. Commun.">
        <title>Thousands of microbial genomes shed light on interconnected biogeochemical processes in an aquifer system.</title>
        <authorList>
            <person name="Anantharaman K."/>
            <person name="Brown C.T."/>
            <person name="Hug L.A."/>
            <person name="Sharon I."/>
            <person name="Castelle C.J."/>
            <person name="Probst A.J."/>
            <person name="Thomas B.C."/>
            <person name="Singh A."/>
            <person name="Wilkins M.J."/>
            <person name="Karaoz U."/>
            <person name="Brodie E.L."/>
            <person name="Williams K.H."/>
            <person name="Hubbard S.S."/>
            <person name="Banfield J.F."/>
        </authorList>
    </citation>
    <scope>NUCLEOTIDE SEQUENCE [LARGE SCALE GENOMIC DNA]</scope>
</reference>
<protein>
    <submittedName>
        <fullName evidence="1">Uncharacterized protein</fullName>
    </submittedName>
</protein>
<evidence type="ECO:0000313" key="1">
    <source>
        <dbReference type="EMBL" id="OGM79783.1"/>
    </source>
</evidence>
<name>A0A1F8CTX7_9BACT</name>
<accession>A0A1F8CTX7</accession>
<comment type="caution">
    <text evidence="1">The sequence shown here is derived from an EMBL/GenBank/DDBJ whole genome shotgun (WGS) entry which is preliminary data.</text>
</comment>
<proteinExistence type="predicted"/>
<gene>
    <name evidence="1" type="ORF">A2382_04255</name>
</gene>